<evidence type="ECO:0000256" key="3">
    <source>
        <dbReference type="ARBA" id="ARBA00022825"/>
    </source>
</evidence>
<reference evidence="4 5" key="1">
    <citation type="journal article" date="2021" name="Nat. Plants">
        <title>The Taxus genome provides insights into paclitaxel biosynthesis.</title>
        <authorList>
            <person name="Xiong X."/>
            <person name="Gou J."/>
            <person name="Liao Q."/>
            <person name="Li Y."/>
            <person name="Zhou Q."/>
            <person name="Bi G."/>
            <person name="Li C."/>
            <person name="Du R."/>
            <person name="Wang X."/>
            <person name="Sun T."/>
            <person name="Guo L."/>
            <person name="Liang H."/>
            <person name="Lu P."/>
            <person name="Wu Y."/>
            <person name="Zhang Z."/>
            <person name="Ro D.K."/>
            <person name="Shang Y."/>
            <person name="Huang S."/>
            <person name="Yan J."/>
        </authorList>
    </citation>
    <scope>NUCLEOTIDE SEQUENCE [LARGE SCALE GENOMIC DNA]</scope>
    <source>
        <strain evidence="4">Ta-2019</strain>
    </source>
</reference>
<keyword evidence="3" id="KW-0720">Serine protease</keyword>
<evidence type="ECO:0008006" key="6">
    <source>
        <dbReference type="Google" id="ProtNLM"/>
    </source>
</evidence>
<dbReference type="InterPro" id="IPR023828">
    <property type="entry name" value="Peptidase_S8_Ser-AS"/>
</dbReference>
<dbReference type="EMBL" id="JAHRHJ020000006">
    <property type="protein sequence ID" value="KAH9312639.1"/>
    <property type="molecule type" value="Genomic_DNA"/>
</dbReference>
<dbReference type="PROSITE" id="PS00138">
    <property type="entry name" value="SUBTILASE_SER"/>
    <property type="match status" value="1"/>
</dbReference>
<dbReference type="Gene3D" id="3.40.50.200">
    <property type="entry name" value="Peptidase S8/S53 domain"/>
    <property type="match status" value="1"/>
</dbReference>
<dbReference type="Proteomes" id="UP000824469">
    <property type="component" value="Unassembled WGS sequence"/>
</dbReference>
<dbReference type="AlphaFoldDB" id="A0AA38FY96"/>
<dbReference type="InterPro" id="IPR036852">
    <property type="entry name" value="Peptidase_S8/S53_dom_sf"/>
</dbReference>
<comment type="caution">
    <text evidence="4">The sequence shown here is derived from an EMBL/GenBank/DDBJ whole genome shotgun (WGS) entry which is preliminary data.</text>
</comment>
<keyword evidence="2" id="KW-0378">Hydrolase</keyword>
<gene>
    <name evidence="4" type="ORF">KI387_027674</name>
</gene>
<name>A0AA38FY96_TAXCH</name>
<evidence type="ECO:0000256" key="2">
    <source>
        <dbReference type="ARBA" id="ARBA00022801"/>
    </source>
</evidence>
<evidence type="ECO:0000313" key="5">
    <source>
        <dbReference type="Proteomes" id="UP000824469"/>
    </source>
</evidence>
<feature type="non-terminal residue" evidence="4">
    <location>
        <position position="55"/>
    </location>
</feature>
<proteinExistence type="predicted"/>
<dbReference type="GO" id="GO:0006508">
    <property type="term" value="P:proteolysis"/>
    <property type="evidence" value="ECO:0007669"/>
    <property type="project" value="UniProtKB-KW"/>
</dbReference>
<dbReference type="GO" id="GO:0004252">
    <property type="term" value="F:serine-type endopeptidase activity"/>
    <property type="evidence" value="ECO:0007669"/>
    <property type="project" value="InterPro"/>
</dbReference>
<protein>
    <recommendedName>
        <fullName evidence="6">Peptidase S8/S53 domain-containing protein</fullName>
    </recommendedName>
</protein>
<keyword evidence="1" id="KW-0645">Protease</keyword>
<feature type="non-terminal residue" evidence="4">
    <location>
        <position position="1"/>
    </location>
</feature>
<evidence type="ECO:0000313" key="4">
    <source>
        <dbReference type="EMBL" id="KAH9312639.1"/>
    </source>
</evidence>
<keyword evidence="5" id="KW-1185">Reference proteome</keyword>
<evidence type="ECO:0000256" key="1">
    <source>
        <dbReference type="ARBA" id="ARBA00022670"/>
    </source>
</evidence>
<dbReference type="SUPFAM" id="SSF52743">
    <property type="entry name" value="Subtilisin-like"/>
    <property type="match status" value="1"/>
</dbReference>
<sequence length="55" mass="6071">PHITTRSENILATWTPVSPPSDMQNGRHIVNFNIESGTSIACPHVSGYVVRQILK</sequence>
<organism evidence="4 5">
    <name type="scientific">Taxus chinensis</name>
    <name type="common">Chinese yew</name>
    <name type="synonym">Taxus wallichiana var. chinensis</name>
    <dbReference type="NCBI Taxonomy" id="29808"/>
    <lineage>
        <taxon>Eukaryota</taxon>
        <taxon>Viridiplantae</taxon>
        <taxon>Streptophyta</taxon>
        <taxon>Embryophyta</taxon>
        <taxon>Tracheophyta</taxon>
        <taxon>Spermatophyta</taxon>
        <taxon>Pinopsida</taxon>
        <taxon>Pinidae</taxon>
        <taxon>Conifers II</taxon>
        <taxon>Cupressales</taxon>
        <taxon>Taxaceae</taxon>
        <taxon>Taxus</taxon>
    </lineage>
</organism>
<accession>A0AA38FY96</accession>